<keyword evidence="8 12" id="KW-1133">Transmembrane helix</keyword>
<evidence type="ECO:0000256" key="1">
    <source>
        <dbReference type="ARBA" id="ARBA00004477"/>
    </source>
</evidence>
<feature type="transmembrane region" description="Helical" evidence="12">
    <location>
        <begin position="336"/>
        <end position="355"/>
    </location>
</feature>
<feature type="transmembrane region" description="Helical" evidence="12">
    <location>
        <begin position="306"/>
        <end position="324"/>
    </location>
</feature>
<dbReference type="EMBL" id="JABELV010000009">
    <property type="protein sequence ID" value="KAG7571309.1"/>
    <property type="molecule type" value="Genomic_DNA"/>
</dbReference>
<evidence type="ECO:0000256" key="12">
    <source>
        <dbReference type="SAM" id="Phobius"/>
    </source>
</evidence>
<dbReference type="OrthoDB" id="337750at2759"/>
<keyword evidence="9" id="KW-0333">Golgi apparatus</keyword>
<dbReference type="Proteomes" id="UP000812966">
    <property type="component" value="Unassembled WGS sequence"/>
</dbReference>
<keyword evidence="10 12" id="KW-0472">Membrane</keyword>
<evidence type="ECO:0000256" key="2">
    <source>
        <dbReference type="ARBA" id="ARBA00004653"/>
    </source>
</evidence>
<organism evidence="13 14">
    <name type="scientific">Filobasidium floriforme</name>
    <dbReference type="NCBI Taxonomy" id="5210"/>
    <lineage>
        <taxon>Eukaryota</taxon>
        <taxon>Fungi</taxon>
        <taxon>Dikarya</taxon>
        <taxon>Basidiomycota</taxon>
        <taxon>Agaricomycotina</taxon>
        <taxon>Tremellomycetes</taxon>
        <taxon>Filobasidiales</taxon>
        <taxon>Filobasidiaceae</taxon>
        <taxon>Filobasidium</taxon>
    </lineage>
</organism>
<dbReference type="GO" id="GO:0006888">
    <property type="term" value="P:endoplasmic reticulum to Golgi vesicle-mediated transport"/>
    <property type="evidence" value="ECO:0007669"/>
    <property type="project" value="InterPro"/>
</dbReference>
<feature type="transmembrane region" description="Helical" evidence="12">
    <location>
        <begin position="361"/>
        <end position="379"/>
    </location>
</feature>
<evidence type="ECO:0000256" key="3">
    <source>
        <dbReference type="ARBA" id="ARBA00009727"/>
    </source>
</evidence>
<dbReference type="AlphaFoldDB" id="A0A8K0JRV8"/>
<reference evidence="13" key="1">
    <citation type="submission" date="2020-04" db="EMBL/GenBank/DDBJ databases">
        <title>Analysis of mating type loci in Filobasidium floriforme.</title>
        <authorList>
            <person name="Nowrousian M."/>
        </authorList>
    </citation>
    <scope>NUCLEOTIDE SEQUENCE</scope>
    <source>
        <strain evidence="13">CBS 6242</strain>
    </source>
</reference>
<evidence type="ECO:0000256" key="6">
    <source>
        <dbReference type="ARBA" id="ARBA00022824"/>
    </source>
</evidence>
<proteinExistence type="inferred from homology"/>
<dbReference type="PANTHER" id="PTHR14083:SF0">
    <property type="entry name" value="YIP1D-INTERACTING FACTOR 1, ISOFORM C"/>
    <property type="match status" value="1"/>
</dbReference>
<dbReference type="PANTHER" id="PTHR14083">
    <property type="entry name" value="YIP1 INTERACTING FACTOR HOMOLOG YIF1 PROTEIN"/>
    <property type="match status" value="1"/>
</dbReference>
<keyword evidence="5 12" id="KW-0812">Transmembrane</keyword>
<evidence type="ECO:0000256" key="5">
    <source>
        <dbReference type="ARBA" id="ARBA00022692"/>
    </source>
</evidence>
<dbReference type="GO" id="GO:0030134">
    <property type="term" value="C:COPII-coated ER to Golgi transport vesicle"/>
    <property type="evidence" value="ECO:0007669"/>
    <property type="project" value="TreeGrafter"/>
</dbReference>
<feature type="region of interest" description="Disordered" evidence="11">
    <location>
        <begin position="120"/>
        <end position="141"/>
    </location>
</feature>
<keyword evidence="14" id="KW-1185">Reference proteome</keyword>
<feature type="transmembrane region" description="Helical" evidence="12">
    <location>
        <begin position="411"/>
        <end position="429"/>
    </location>
</feature>
<dbReference type="InterPro" id="IPR005578">
    <property type="entry name" value="Yif1_fam"/>
</dbReference>
<evidence type="ECO:0000256" key="7">
    <source>
        <dbReference type="ARBA" id="ARBA00022927"/>
    </source>
</evidence>
<evidence type="ECO:0000256" key="4">
    <source>
        <dbReference type="ARBA" id="ARBA00022448"/>
    </source>
</evidence>
<comment type="subcellular location">
    <subcellularLocation>
        <location evidence="1">Endoplasmic reticulum membrane</location>
        <topology evidence="1">Multi-pass membrane protein</topology>
    </subcellularLocation>
    <subcellularLocation>
        <location evidence="2">Golgi apparatus membrane</location>
        <topology evidence="2">Multi-pass membrane protein</topology>
    </subcellularLocation>
</comment>
<keyword evidence="4" id="KW-0813">Transport</keyword>
<evidence type="ECO:0000313" key="13">
    <source>
        <dbReference type="EMBL" id="KAG7571309.1"/>
    </source>
</evidence>
<evidence type="ECO:0000313" key="14">
    <source>
        <dbReference type="Proteomes" id="UP000812966"/>
    </source>
</evidence>
<evidence type="ECO:0008006" key="15">
    <source>
        <dbReference type="Google" id="ProtNLM"/>
    </source>
</evidence>
<sequence length="431" mass="46145">MSMPYSQSRSPPPLVHPRPSHISQPPPEPITPDPSSPYNPPSRLSVEQARASFDAVRQSSEGYTRYSSPPVQGYSSGNSFGLGGMPTQMVPGAGAGAGAGQGMSNDYAPATQSFGSFGAAQNQKQQQPYGGGFAGPSSASGHNNLGAGAGGMYNPGMHGAPTQPGQGFQSMMGGFGQWPMVGMNEATANMIGKAGQDYVEKNVSRYLPLPLLKTSFSVTNSYVLKKLRLVLFPWRHKSWSRKVSRRGMSGDQGSNGSGGVEGWMPPRDDINAPDLYIPTMALVTYTLLAAFVSGSPEVLGICLSKSFAIVMFEFLCIRLGCYLLDVRGSGASGVELIGYGGYKFVGIIITILASFLSLGRVFYLAVFFYTFAANAFFLLRSLKYVLLPDPSAAPSHEPVVIITHAQRSRRVQFLFVVAMVQAIFMGWLVRV</sequence>
<dbReference type="GO" id="GO:0015031">
    <property type="term" value="P:protein transport"/>
    <property type="evidence" value="ECO:0007669"/>
    <property type="project" value="UniProtKB-KW"/>
</dbReference>
<dbReference type="GO" id="GO:0005793">
    <property type="term" value="C:endoplasmic reticulum-Golgi intermediate compartment"/>
    <property type="evidence" value="ECO:0007669"/>
    <property type="project" value="TreeGrafter"/>
</dbReference>
<name>A0A8K0JRV8_9TREE</name>
<evidence type="ECO:0000256" key="9">
    <source>
        <dbReference type="ARBA" id="ARBA00023034"/>
    </source>
</evidence>
<dbReference type="GO" id="GO:0005789">
    <property type="term" value="C:endoplasmic reticulum membrane"/>
    <property type="evidence" value="ECO:0007669"/>
    <property type="project" value="UniProtKB-SubCell"/>
</dbReference>
<accession>A0A8K0JRV8</accession>
<gene>
    <name evidence="13" type="ORF">FFLO_00821</name>
</gene>
<protein>
    <recommendedName>
        <fullName evidence="15">YIF1-domain-containing protein</fullName>
    </recommendedName>
</protein>
<keyword evidence="6" id="KW-0256">Endoplasmic reticulum</keyword>
<feature type="region of interest" description="Disordered" evidence="11">
    <location>
        <begin position="1"/>
        <end position="72"/>
    </location>
</feature>
<evidence type="ECO:0000256" key="10">
    <source>
        <dbReference type="ARBA" id="ARBA00023136"/>
    </source>
</evidence>
<evidence type="ECO:0000256" key="11">
    <source>
        <dbReference type="SAM" id="MobiDB-lite"/>
    </source>
</evidence>
<feature type="compositionally biased region" description="Polar residues" evidence="11">
    <location>
        <begin position="57"/>
        <end position="72"/>
    </location>
</feature>
<comment type="similarity">
    <text evidence="3">Belongs to the YIF1 family.</text>
</comment>
<comment type="caution">
    <text evidence="13">The sequence shown here is derived from an EMBL/GenBank/DDBJ whole genome shotgun (WGS) entry which is preliminary data.</text>
</comment>
<dbReference type="Pfam" id="PF03878">
    <property type="entry name" value="YIF1"/>
    <property type="match status" value="1"/>
</dbReference>
<dbReference type="GO" id="GO:0000139">
    <property type="term" value="C:Golgi membrane"/>
    <property type="evidence" value="ECO:0007669"/>
    <property type="project" value="UniProtKB-SubCell"/>
</dbReference>
<evidence type="ECO:0000256" key="8">
    <source>
        <dbReference type="ARBA" id="ARBA00022989"/>
    </source>
</evidence>
<keyword evidence="7" id="KW-0653">Protein transport</keyword>
<feature type="region of interest" description="Disordered" evidence="11">
    <location>
        <begin position="243"/>
        <end position="263"/>
    </location>
</feature>
<feature type="transmembrane region" description="Helical" evidence="12">
    <location>
        <begin position="275"/>
        <end position="294"/>
    </location>
</feature>
<feature type="compositionally biased region" description="Pro residues" evidence="11">
    <location>
        <begin position="24"/>
        <end position="40"/>
    </location>
</feature>